<dbReference type="Gene3D" id="3.20.20.240">
    <property type="entry name" value="Methylmalonyl-CoA mutase"/>
    <property type="match status" value="1"/>
</dbReference>
<evidence type="ECO:0000256" key="3">
    <source>
        <dbReference type="SAM" id="MobiDB-lite"/>
    </source>
</evidence>
<sequence>MTTVQLSRTKTWGGIPTKSHYTAADLPAGHNPDEKPGEYPFTRGAFPEMYRSRMWSMREIVGYAAPEDTREGLQRAIANGASGMNVVDDLPTKWAVDPDHPLFRDDVGVEGVSVPTLRDCERLLEGVDLAKVDLAWHSIALVYPLTVAVHKKRGQSLDGLLGSHMPDYLHQVLSGWGAKLVPPNMALRMSADCIDYATEFTPKWSLGVPQAYDLRERGVNPSQEIALGMAIVQACLDEVVGRGRSVDDVASKMAWVSTSDVDFFEEVAKFRALRRVWARTMKERYGATSERAMRLRIAVHTSGKSLVYQQPLNNLSRTAIQSFAAICGGVQSVETCTYDEPISIPSDEAKQLALRTQQILAHEVGAARVADPLAGSYYVEALTDAVERDALAFLERIEEKGLVAAIDSGWLEAEMDAFNVEFDEELQSGDRLVVGKNAFTAEDEETPSRFEERTASIEAHVRRFVEFRDSRDMRRVGSAISTLYDVTRQGGNPYPPMIEALIADATVSEVWGTLRQAFGHAYDAFGIVDSPFDLSPA</sequence>
<keyword evidence="6" id="KW-1185">Reference proteome</keyword>
<comment type="caution">
    <text evidence="5">The sequence shown here is derived from an EMBL/GenBank/DDBJ whole genome shotgun (WGS) entry which is preliminary data.</text>
</comment>
<evidence type="ECO:0000313" key="5">
    <source>
        <dbReference type="EMBL" id="RHW26348.1"/>
    </source>
</evidence>
<dbReference type="SUPFAM" id="SSF51703">
    <property type="entry name" value="Cobalamin (vitamin B12)-dependent enzymes"/>
    <property type="match status" value="1"/>
</dbReference>
<dbReference type="GO" id="GO:0031419">
    <property type="term" value="F:cobalamin binding"/>
    <property type="evidence" value="ECO:0007669"/>
    <property type="project" value="UniProtKB-KW"/>
</dbReference>
<dbReference type="PANTHER" id="PTHR48101:SF1">
    <property type="entry name" value="METHYLMALONYL-COA MUTASE, LARGE SUBUNIT"/>
    <property type="match status" value="1"/>
</dbReference>
<protein>
    <submittedName>
        <fullName evidence="5">Methylmalonyl-CoA mutase</fullName>
    </submittedName>
</protein>
<dbReference type="InterPro" id="IPR006099">
    <property type="entry name" value="MeMalonylCoA_mutase_a/b_cat"/>
</dbReference>
<evidence type="ECO:0000256" key="2">
    <source>
        <dbReference type="ARBA" id="ARBA00023235"/>
    </source>
</evidence>
<dbReference type="GO" id="GO:0004494">
    <property type="term" value="F:methylmalonyl-CoA mutase activity"/>
    <property type="evidence" value="ECO:0007669"/>
    <property type="project" value="UniProtKB-EC"/>
</dbReference>
<organism evidence="5 6">
    <name type="scientific">Nocardioides immobilis</name>
    <dbReference type="NCBI Taxonomy" id="2049295"/>
    <lineage>
        <taxon>Bacteria</taxon>
        <taxon>Bacillati</taxon>
        <taxon>Actinomycetota</taxon>
        <taxon>Actinomycetes</taxon>
        <taxon>Propionibacteriales</taxon>
        <taxon>Nocardioidaceae</taxon>
        <taxon>Nocardioides</taxon>
    </lineage>
</organism>
<accession>A0A417Y123</accession>
<dbReference type="NCBIfam" id="TIGR00641">
    <property type="entry name" value="acid_CoA_mut_N"/>
    <property type="match status" value="1"/>
</dbReference>
<dbReference type="AlphaFoldDB" id="A0A417Y123"/>
<dbReference type="PANTHER" id="PTHR48101">
    <property type="entry name" value="METHYLMALONYL-COA MUTASE, MITOCHONDRIAL-RELATED"/>
    <property type="match status" value="1"/>
</dbReference>
<dbReference type="Pfam" id="PF01642">
    <property type="entry name" value="MM_CoA_mutase"/>
    <property type="match status" value="1"/>
</dbReference>
<dbReference type="EMBL" id="QXGH01000018">
    <property type="protein sequence ID" value="RHW26348.1"/>
    <property type="molecule type" value="Genomic_DNA"/>
</dbReference>
<evidence type="ECO:0000259" key="4">
    <source>
        <dbReference type="Pfam" id="PF01642"/>
    </source>
</evidence>
<comment type="subunit">
    <text evidence="1">Heterodimer of an alpha and a beta chain.</text>
</comment>
<dbReference type="InterPro" id="IPR006098">
    <property type="entry name" value="MMCoA_mutase_a_cat"/>
</dbReference>
<gene>
    <name evidence="5" type="ORF">D0Z08_14760</name>
</gene>
<dbReference type="OrthoDB" id="9762378at2"/>
<evidence type="ECO:0000256" key="1">
    <source>
        <dbReference type="ARBA" id="ARBA00011870"/>
    </source>
</evidence>
<dbReference type="Proteomes" id="UP000283644">
    <property type="component" value="Unassembled WGS sequence"/>
</dbReference>
<dbReference type="InterPro" id="IPR016176">
    <property type="entry name" value="Cbl-dep_enz_cat"/>
</dbReference>
<proteinExistence type="predicted"/>
<evidence type="ECO:0000313" key="6">
    <source>
        <dbReference type="Proteomes" id="UP000283644"/>
    </source>
</evidence>
<reference evidence="5 6" key="1">
    <citation type="submission" date="2018-09" db="EMBL/GenBank/DDBJ databases">
        <title>Genome sequencing of Nocardioides immobilis CCTCC AB 2017083 for comparison to Nocardioides silvaticus.</title>
        <authorList>
            <person name="Li C."/>
            <person name="Wang G."/>
        </authorList>
    </citation>
    <scope>NUCLEOTIDE SEQUENCE [LARGE SCALE GENOMIC DNA]</scope>
    <source>
        <strain evidence="5 6">CCTCC AB 2017083</strain>
    </source>
</reference>
<name>A0A417Y123_9ACTN</name>
<keyword evidence="2" id="KW-0413">Isomerase</keyword>
<feature type="domain" description="Methylmalonyl-CoA mutase alpha/beta chain catalytic" evidence="4">
    <location>
        <begin position="11"/>
        <end position="519"/>
    </location>
</feature>
<feature type="region of interest" description="Disordered" evidence="3">
    <location>
        <begin position="17"/>
        <end position="39"/>
    </location>
</feature>